<reference evidence="4 5" key="1">
    <citation type="submission" date="2017-07" db="EMBL/GenBank/DDBJ databases">
        <title>Draft genome sequence of Prevotella copri isolated from the gut of healthy adult Indian.</title>
        <authorList>
            <person name="Das B."/>
            <person name="Bag S."/>
            <person name="Ghosh T.S."/>
        </authorList>
    </citation>
    <scope>NUCLEOTIDE SEQUENCE [LARGE SCALE GENOMIC DNA]</scope>
    <source>
        <strain evidence="4 5">Indica</strain>
    </source>
</reference>
<accession>A0AA91TID2</accession>
<dbReference type="SUPFAM" id="SSF53448">
    <property type="entry name" value="Nucleotide-diphospho-sugar transferases"/>
    <property type="match status" value="1"/>
</dbReference>
<keyword evidence="1" id="KW-0328">Glycosyltransferase</keyword>
<dbReference type="EMBL" id="NMPZ01000019">
    <property type="protein sequence ID" value="OXL43358.1"/>
    <property type="molecule type" value="Genomic_DNA"/>
</dbReference>
<protein>
    <recommendedName>
        <fullName evidence="3">Glycosyltransferase 2-like domain-containing protein</fullName>
    </recommendedName>
</protein>
<feature type="domain" description="Glycosyltransferase 2-like" evidence="3">
    <location>
        <begin position="5"/>
        <end position="140"/>
    </location>
</feature>
<dbReference type="PANTHER" id="PTHR22916">
    <property type="entry name" value="GLYCOSYLTRANSFERASE"/>
    <property type="match status" value="1"/>
</dbReference>
<evidence type="ECO:0000313" key="4">
    <source>
        <dbReference type="EMBL" id="OXL43358.1"/>
    </source>
</evidence>
<comment type="caution">
    <text evidence="4">The sequence shown here is derived from an EMBL/GenBank/DDBJ whole genome shotgun (WGS) entry which is preliminary data.</text>
</comment>
<dbReference type="Gene3D" id="3.90.550.10">
    <property type="entry name" value="Spore Coat Polysaccharide Biosynthesis Protein SpsA, Chain A"/>
    <property type="match status" value="1"/>
</dbReference>
<dbReference type="CDD" id="cd00761">
    <property type="entry name" value="Glyco_tranf_GTA_type"/>
    <property type="match status" value="1"/>
</dbReference>
<dbReference type="Proteomes" id="UP000215155">
    <property type="component" value="Unassembled WGS sequence"/>
</dbReference>
<evidence type="ECO:0000256" key="1">
    <source>
        <dbReference type="ARBA" id="ARBA00022676"/>
    </source>
</evidence>
<keyword evidence="2" id="KW-0808">Transferase</keyword>
<dbReference type="InterPro" id="IPR001173">
    <property type="entry name" value="Glyco_trans_2-like"/>
</dbReference>
<dbReference type="InterPro" id="IPR029044">
    <property type="entry name" value="Nucleotide-diphossugar_trans"/>
</dbReference>
<sequence>MVNISIIVPVFNAEAYLSACLDSIMSSENQDFEVFLVDDGSTDASPEICDKYALADKRFHVIHKENEGVSVARNTALDLVTGDYVCFVDADDTISRDFLTIPPQFKNMDVLQKSYKCIKQDGIESYIVHTHLYENWDDIAFLWVNKPQRALWDKLIARRLIGTSRFFPGISISEDFLFFTSIFHNIKRYALCAVGHYNYFIHDASAMNKFYKNPRERIRITFEHIAIIENYDNENKMHGVCMGLKYGFLVYSLWDNRYLLNENERKTMKCFLYQMQFKDLRYIRLRWKIEMMLLKLKSFLYG</sequence>
<name>A0AA91TID2_9BACT</name>
<dbReference type="GO" id="GO:0016758">
    <property type="term" value="F:hexosyltransferase activity"/>
    <property type="evidence" value="ECO:0007669"/>
    <property type="project" value="UniProtKB-ARBA"/>
</dbReference>
<organism evidence="4 5">
    <name type="scientific">Segatella copri</name>
    <dbReference type="NCBI Taxonomy" id="165179"/>
    <lineage>
        <taxon>Bacteria</taxon>
        <taxon>Pseudomonadati</taxon>
        <taxon>Bacteroidota</taxon>
        <taxon>Bacteroidia</taxon>
        <taxon>Bacteroidales</taxon>
        <taxon>Prevotellaceae</taxon>
        <taxon>Segatella</taxon>
    </lineage>
</organism>
<gene>
    <name evidence="4" type="ORF">CFT61_11725</name>
</gene>
<dbReference type="Pfam" id="PF00535">
    <property type="entry name" value="Glycos_transf_2"/>
    <property type="match status" value="1"/>
</dbReference>
<proteinExistence type="predicted"/>
<evidence type="ECO:0000313" key="5">
    <source>
        <dbReference type="Proteomes" id="UP000215155"/>
    </source>
</evidence>
<dbReference type="RefSeq" id="WP_089544602.1">
    <property type="nucleotide sequence ID" value="NZ_NMPZ01000019.1"/>
</dbReference>
<dbReference type="PANTHER" id="PTHR22916:SF51">
    <property type="entry name" value="GLYCOSYLTRANSFERASE EPSH-RELATED"/>
    <property type="match status" value="1"/>
</dbReference>
<dbReference type="AlphaFoldDB" id="A0AA91TID2"/>
<evidence type="ECO:0000259" key="3">
    <source>
        <dbReference type="Pfam" id="PF00535"/>
    </source>
</evidence>
<evidence type="ECO:0000256" key="2">
    <source>
        <dbReference type="ARBA" id="ARBA00022679"/>
    </source>
</evidence>